<dbReference type="PANTHER" id="PTHR45588">
    <property type="entry name" value="TPR DOMAIN-CONTAINING PROTEIN"/>
    <property type="match status" value="1"/>
</dbReference>
<sequence length="563" mass="63286">MKNLLLLPLAMGLFLFLINKSPVASDNNLVTSSSIYCAPVLDLAKLSDEHGPLIKAFKLVHFPVTTKVDSAQFYFDQGLSQLYAFNHGEAGRSFKTAIRLDPTAPMPYWGMAMVLGPNYNAALNPALLKDINAAIENAKARIATATLTEKGLIEALDLRFPENKVDDLTPYNEAYSAAMKKMYETNPANAEIAVLYIDALMNEHPWNFWLKDGTAQPWTEYTLSTIESVLKKWPEHPGAIHYYIHLTEASRQAERALPYANRLGELAKGNGHLVHMPSHTYIRTGHYHQGVLVNEAAAASDSAYISQCRAEGFYPMMLYPHNIHFLAACAFLEGSSKKAIDAAWAVSRQADKKYLAESITVQHFYSIPYYVLAQLEKWEDILRLPMPGESLKYPRAIWHYARGLAFAGKSDYKNAGLELNALEKISAEGTLKNYMIWDLNSAQQLVDMAVLILKGELNARLGKVELAITQFREAVKLEDQLNYNEPPDWFFSNRLRLGSWLIKSGQFEAAEKVYREDLETFPENGWALHGLQKALTGQGKTAAAREAQSRFQKAWQWADITLK</sequence>
<dbReference type="Proteomes" id="UP001200145">
    <property type="component" value="Unassembled WGS sequence"/>
</dbReference>
<comment type="caution">
    <text evidence="3">The sequence shown here is derived from an EMBL/GenBank/DDBJ whole genome shotgun (WGS) entry which is preliminary data.</text>
</comment>
<evidence type="ECO:0000313" key="4">
    <source>
        <dbReference type="Proteomes" id="UP001200145"/>
    </source>
</evidence>
<organism evidence="3 4">
    <name type="scientific">Flavihumibacter fluminis</name>
    <dbReference type="NCBI Taxonomy" id="2909236"/>
    <lineage>
        <taxon>Bacteria</taxon>
        <taxon>Pseudomonadati</taxon>
        <taxon>Bacteroidota</taxon>
        <taxon>Chitinophagia</taxon>
        <taxon>Chitinophagales</taxon>
        <taxon>Chitinophagaceae</taxon>
        <taxon>Flavihumibacter</taxon>
    </lineage>
</organism>
<name>A0ABS9BLC7_9BACT</name>
<evidence type="ECO:0000313" key="3">
    <source>
        <dbReference type="EMBL" id="MCF1715912.1"/>
    </source>
</evidence>
<protein>
    <recommendedName>
        <fullName evidence="5">Tetratricopeptide repeat protein</fullName>
    </recommendedName>
</protein>
<dbReference type="PANTHER" id="PTHR45588:SF1">
    <property type="entry name" value="WW DOMAIN-CONTAINING PROTEIN"/>
    <property type="match status" value="1"/>
</dbReference>
<evidence type="ECO:0000256" key="1">
    <source>
        <dbReference type="PROSITE-ProRule" id="PRU00339"/>
    </source>
</evidence>
<dbReference type="EMBL" id="JAKEVY010000003">
    <property type="protein sequence ID" value="MCF1715912.1"/>
    <property type="molecule type" value="Genomic_DNA"/>
</dbReference>
<keyword evidence="1" id="KW-0802">TPR repeat</keyword>
<dbReference type="PROSITE" id="PS50005">
    <property type="entry name" value="TPR"/>
    <property type="match status" value="1"/>
</dbReference>
<dbReference type="RefSeq" id="WP_234866858.1">
    <property type="nucleotide sequence ID" value="NZ_JAKEVY010000003.1"/>
</dbReference>
<accession>A0ABS9BLC7</accession>
<feature type="chain" id="PRO_5046073254" description="Tetratricopeptide repeat protein" evidence="2">
    <location>
        <begin position="25"/>
        <end position="563"/>
    </location>
</feature>
<dbReference type="SUPFAM" id="SSF48452">
    <property type="entry name" value="TPR-like"/>
    <property type="match status" value="2"/>
</dbReference>
<evidence type="ECO:0008006" key="5">
    <source>
        <dbReference type="Google" id="ProtNLM"/>
    </source>
</evidence>
<reference evidence="3 4" key="1">
    <citation type="submission" date="2022-01" db="EMBL/GenBank/DDBJ databases">
        <title>Flavihumibacter sp. nov., isolated from sediment of a river.</title>
        <authorList>
            <person name="Liu H."/>
        </authorList>
    </citation>
    <scope>NUCLEOTIDE SEQUENCE [LARGE SCALE GENOMIC DNA]</scope>
    <source>
        <strain evidence="3 4">RY-1</strain>
    </source>
</reference>
<evidence type="ECO:0000256" key="2">
    <source>
        <dbReference type="SAM" id="SignalP"/>
    </source>
</evidence>
<keyword evidence="2" id="KW-0732">Signal</keyword>
<dbReference type="InterPro" id="IPR019734">
    <property type="entry name" value="TPR_rpt"/>
</dbReference>
<gene>
    <name evidence="3" type="ORF">L0U88_14830</name>
</gene>
<dbReference type="Gene3D" id="1.25.40.10">
    <property type="entry name" value="Tetratricopeptide repeat domain"/>
    <property type="match status" value="2"/>
</dbReference>
<dbReference type="SMART" id="SM00028">
    <property type="entry name" value="TPR"/>
    <property type="match status" value="3"/>
</dbReference>
<feature type="signal peptide" evidence="2">
    <location>
        <begin position="1"/>
        <end position="24"/>
    </location>
</feature>
<feature type="repeat" description="TPR" evidence="1">
    <location>
        <begin position="71"/>
        <end position="104"/>
    </location>
</feature>
<keyword evidence="4" id="KW-1185">Reference proteome</keyword>
<proteinExistence type="predicted"/>
<dbReference type="InterPro" id="IPR011990">
    <property type="entry name" value="TPR-like_helical_dom_sf"/>
</dbReference>